<dbReference type="SUPFAM" id="SSF56784">
    <property type="entry name" value="HAD-like"/>
    <property type="match status" value="1"/>
</dbReference>
<gene>
    <name evidence="1" type="ORF">METZ01_LOCUS193188</name>
</gene>
<evidence type="ECO:0008006" key="2">
    <source>
        <dbReference type="Google" id="ProtNLM"/>
    </source>
</evidence>
<dbReference type="InterPro" id="IPR036412">
    <property type="entry name" value="HAD-like_sf"/>
</dbReference>
<evidence type="ECO:0000313" key="1">
    <source>
        <dbReference type="EMBL" id="SVB40334.1"/>
    </source>
</evidence>
<name>A0A382DQT6_9ZZZZ</name>
<organism evidence="1">
    <name type="scientific">marine metagenome</name>
    <dbReference type="NCBI Taxonomy" id="408172"/>
    <lineage>
        <taxon>unclassified sequences</taxon>
        <taxon>metagenomes</taxon>
        <taxon>ecological metagenomes</taxon>
    </lineage>
</organism>
<dbReference type="Gene3D" id="3.40.50.1000">
    <property type="entry name" value="HAD superfamily/HAD-like"/>
    <property type="match status" value="1"/>
</dbReference>
<reference evidence="1" key="1">
    <citation type="submission" date="2018-05" db="EMBL/GenBank/DDBJ databases">
        <authorList>
            <person name="Lanie J.A."/>
            <person name="Ng W.-L."/>
            <person name="Kazmierczak K.M."/>
            <person name="Andrzejewski T.M."/>
            <person name="Davidsen T.M."/>
            <person name="Wayne K.J."/>
            <person name="Tettelin H."/>
            <person name="Glass J.I."/>
            <person name="Rusch D."/>
            <person name="Podicherti R."/>
            <person name="Tsui H.-C.T."/>
            <person name="Winkler M.E."/>
        </authorList>
    </citation>
    <scope>NUCLEOTIDE SEQUENCE</scope>
</reference>
<sequence>MRQIIQLTEASKENLPDIYCDLDEVLVDFLKGAKDAVGGDFASLPSEERWKILNNTKGFWQNLDWKPNAKRLYDFISKYDPHVLSAYTKRDPSSKNGKMRWLNKHAKFKRANIHLVLRSQKKDYAKNKDGSPNVLVDDYAKNIREWESAGGIGIHHTNVGKSIGELKRLGFK</sequence>
<dbReference type="InterPro" id="IPR023214">
    <property type="entry name" value="HAD_sf"/>
</dbReference>
<dbReference type="EMBL" id="UINC01040447">
    <property type="protein sequence ID" value="SVB40334.1"/>
    <property type="molecule type" value="Genomic_DNA"/>
</dbReference>
<proteinExistence type="predicted"/>
<protein>
    <recommendedName>
        <fullName evidence="2">FCP1 homology domain-containing protein</fullName>
    </recommendedName>
</protein>
<accession>A0A382DQT6</accession>
<dbReference type="AlphaFoldDB" id="A0A382DQT6"/>